<evidence type="ECO:0000256" key="1">
    <source>
        <dbReference type="SAM" id="MobiDB-lite"/>
    </source>
</evidence>
<keyword evidence="3" id="KW-1185">Reference proteome</keyword>
<gene>
    <name evidence="2" type="ORF">LITE_LOCUS6762</name>
</gene>
<organism evidence="2 3">
    <name type="scientific">Linum tenue</name>
    <dbReference type="NCBI Taxonomy" id="586396"/>
    <lineage>
        <taxon>Eukaryota</taxon>
        <taxon>Viridiplantae</taxon>
        <taxon>Streptophyta</taxon>
        <taxon>Embryophyta</taxon>
        <taxon>Tracheophyta</taxon>
        <taxon>Spermatophyta</taxon>
        <taxon>Magnoliopsida</taxon>
        <taxon>eudicotyledons</taxon>
        <taxon>Gunneridae</taxon>
        <taxon>Pentapetalae</taxon>
        <taxon>rosids</taxon>
        <taxon>fabids</taxon>
        <taxon>Malpighiales</taxon>
        <taxon>Linaceae</taxon>
        <taxon>Linum</taxon>
    </lineage>
</organism>
<evidence type="ECO:0000313" key="3">
    <source>
        <dbReference type="Proteomes" id="UP001154282"/>
    </source>
</evidence>
<evidence type="ECO:0008006" key="4">
    <source>
        <dbReference type="Google" id="ProtNLM"/>
    </source>
</evidence>
<comment type="caution">
    <text evidence="2">The sequence shown here is derived from an EMBL/GenBank/DDBJ whole genome shotgun (WGS) entry which is preliminary data.</text>
</comment>
<name>A0AAV0HZ96_9ROSI</name>
<accession>A0AAV0HZ96</accession>
<feature type="region of interest" description="Disordered" evidence="1">
    <location>
        <begin position="186"/>
        <end position="215"/>
    </location>
</feature>
<sequence length="307" mass="34558">MGKRKAVEGEKSGYTFWPEKCDKPFVECILECVEKRLIVDGICKNGVYGILEKMMLEKVPGCGIRAKPHIEGRFKKWKKIWHATTLMRNQSGWGWDEINKCVICPDDQWPAFELKHPNCGGLNKKPFPVYDDLTPVFCKGRATGDHGVDTNDPICLDGTSAEEYDIPNPDYDEVTVELMEEINAELAGQKKQPASVTASMDGAPLKKKKKKGMTVEERLTDASGEMRDLRPLIKQSVDTIARALGESDELNTKRDNLVQSLEQLGGLTRAEILTAMRLLSNNDRDLMAFYRLEDILDKMMFVKGLLG</sequence>
<proteinExistence type="predicted"/>
<evidence type="ECO:0000313" key="2">
    <source>
        <dbReference type="EMBL" id="CAI0390506.1"/>
    </source>
</evidence>
<dbReference type="PANTHER" id="PTHR46250">
    <property type="entry name" value="MYB/SANT-LIKE DNA-BINDING DOMAIN PROTEIN-RELATED"/>
    <property type="match status" value="1"/>
</dbReference>
<dbReference type="Proteomes" id="UP001154282">
    <property type="component" value="Unassembled WGS sequence"/>
</dbReference>
<dbReference type="AlphaFoldDB" id="A0AAV0HZ96"/>
<protein>
    <recommendedName>
        <fullName evidence="4">Myb/SANT-like domain-containing protein</fullName>
    </recommendedName>
</protein>
<reference evidence="2" key="1">
    <citation type="submission" date="2022-08" db="EMBL/GenBank/DDBJ databases">
        <authorList>
            <person name="Gutierrez-Valencia J."/>
        </authorList>
    </citation>
    <scope>NUCLEOTIDE SEQUENCE</scope>
</reference>
<dbReference type="EMBL" id="CAMGYJ010000003">
    <property type="protein sequence ID" value="CAI0390506.1"/>
    <property type="molecule type" value="Genomic_DNA"/>
</dbReference>